<dbReference type="GO" id="GO:0005829">
    <property type="term" value="C:cytosol"/>
    <property type="evidence" value="ECO:0007669"/>
    <property type="project" value="TreeGrafter"/>
</dbReference>
<dbReference type="Pfam" id="PF00162">
    <property type="entry name" value="PGK"/>
    <property type="match status" value="1"/>
</dbReference>
<gene>
    <name evidence="7" type="ORF">S01H1_56404</name>
</gene>
<dbReference type="FunFam" id="3.40.50.1260:FF:000007">
    <property type="entry name" value="Phosphoglycerate kinase"/>
    <property type="match status" value="1"/>
</dbReference>
<dbReference type="PANTHER" id="PTHR11406">
    <property type="entry name" value="PHOSPHOGLYCERATE KINASE"/>
    <property type="match status" value="1"/>
</dbReference>
<dbReference type="PRINTS" id="PR00477">
    <property type="entry name" value="PHGLYCKINASE"/>
</dbReference>
<dbReference type="InterPro" id="IPR015824">
    <property type="entry name" value="Phosphoglycerate_kinase_N"/>
</dbReference>
<dbReference type="GO" id="GO:0006094">
    <property type="term" value="P:gluconeogenesis"/>
    <property type="evidence" value="ECO:0007669"/>
    <property type="project" value="TreeGrafter"/>
</dbReference>
<evidence type="ECO:0000256" key="6">
    <source>
        <dbReference type="ARBA" id="ARBA00022840"/>
    </source>
</evidence>
<evidence type="ECO:0000313" key="7">
    <source>
        <dbReference type="EMBL" id="GAG18188.1"/>
    </source>
</evidence>
<dbReference type="InterPro" id="IPR001576">
    <property type="entry name" value="Phosphoglycerate_kinase"/>
</dbReference>
<comment type="caution">
    <text evidence="7">The sequence shown here is derived from an EMBL/GenBank/DDBJ whole genome shotgun (WGS) entry which is preliminary data.</text>
</comment>
<dbReference type="EMBL" id="BARS01036724">
    <property type="protein sequence ID" value="GAG18188.1"/>
    <property type="molecule type" value="Genomic_DNA"/>
</dbReference>
<dbReference type="GO" id="GO:0043531">
    <property type="term" value="F:ADP binding"/>
    <property type="evidence" value="ECO:0007669"/>
    <property type="project" value="TreeGrafter"/>
</dbReference>
<name>X0W0K4_9ZZZZ</name>
<dbReference type="GO" id="GO:0004618">
    <property type="term" value="F:phosphoglycerate kinase activity"/>
    <property type="evidence" value="ECO:0007669"/>
    <property type="project" value="UniProtKB-EC"/>
</dbReference>
<evidence type="ECO:0000256" key="3">
    <source>
        <dbReference type="ARBA" id="ARBA00022679"/>
    </source>
</evidence>
<dbReference type="EC" id="2.7.2.3" evidence="2"/>
<reference evidence="7" key="1">
    <citation type="journal article" date="2014" name="Front. Microbiol.">
        <title>High frequency of phylogenetically diverse reductive dehalogenase-homologous genes in deep subseafloor sedimentary metagenomes.</title>
        <authorList>
            <person name="Kawai M."/>
            <person name="Futagami T."/>
            <person name="Toyoda A."/>
            <person name="Takaki Y."/>
            <person name="Nishi S."/>
            <person name="Hori S."/>
            <person name="Arai W."/>
            <person name="Tsubouchi T."/>
            <person name="Morono Y."/>
            <person name="Uchiyama I."/>
            <person name="Ito T."/>
            <person name="Fujiyama A."/>
            <person name="Inagaki F."/>
            <person name="Takami H."/>
        </authorList>
    </citation>
    <scope>NUCLEOTIDE SEQUENCE</scope>
    <source>
        <strain evidence="7">Expedition CK06-06</strain>
    </source>
</reference>
<feature type="non-terminal residue" evidence="7">
    <location>
        <position position="1"/>
    </location>
</feature>
<evidence type="ECO:0000256" key="4">
    <source>
        <dbReference type="ARBA" id="ARBA00022741"/>
    </source>
</evidence>
<keyword evidence="3" id="KW-0808">Transferase</keyword>
<dbReference type="AlphaFoldDB" id="X0W0K4"/>
<sequence>PGEEANDPDFAKKLASFADIFVNDAFGTCHRAHASTEGITKYLPSVAGFLVSKEIEYFEKATKNPERPYVAILGGAKVSGKIDVISNLMKSVDAILIGGAMAYTFLKSEGVDIGNSKLEADKVELAKEILKKAKAKNVKIVLPIDHVVADKIDTNAKTETTADKKIPEGKIGLDIGPKTVKEFEKILKSAKTVVWNGPVGFFEVKPFSKGTEELARFLADSDVSSIIGGGDTAAAINELGLGGKMSHISTGGGASLE</sequence>
<protein>
    <recommendedName>
        <fullName evidence="2">phosphoglycerate kinase</fullName>
        <ecNumber evidence="2">2.7.2.3</ecNumber>
    </recommendedName>
</protein>
<feature type="non-terminal residue" evidence="7">
    <location>
        <position position="257"/>
    </location>
</feature>
<comment type="catalytic activity">
    <reaction evidence="1">
        <text>(2R)-3-phosphoglycerate + ATP = (2R)-3-phospho-glyceroyl phosphate + ADP</text>
        <dbReference type="Rhea" id="RHEA:14801"/>
        <dbReference type="ChEBI" id="CHEBI:30616"/>
        <dbReference type="ChEBI" id="CHEBI:57604"/>
        <dbReference type="ChEBI" id="CHEBI:58272"/>
        <dbReference type="ChEBI" id="CHEBI:456216"/>
        <dbReference type="EC" id="2.7.2.3"/>
    </reaction>
</comment>
<evidence type="ECO:0000256" key="2">
    <source>
        <dbReference type="ARBA" id="ARBA00013061"/>
    </source>
</evidence>
<evidence type="ECO:0000256" key="1">
    <source>
        <dbReference type="ARBA" id="ARBA00000642"/>
    </source>
</evidence>
<dbReference type="InterPro" id="IPR036043">
    <property type="entry name" value="Phosphoglycerate_kinase_sf"/>
</dbReference>
<dbReference type="GO" id="GO:0006096">
    <property type="term" value="P:glycolytic process"/>
    <property type="evidence" value="ECO:0007669"/>
    <property type="project" value="InterPro"/>
</dbReference>
<proteinExistence type="predicted"/>
<dbReference type="GO" id="GO:0005524">
    <property type="term" value="F:ATP binding"/>
    <property type="evidence" value="ECO:0007669"/>
    <property type="project" value="UniProtKB-KW"/>
</dbReference>
<accession>X0W0K4</accession>
<keyword evidence="4" id="KW-0547">Nucleotide-binding</keyword>
<dbReference type="SUPFAM" id="SSF53748">
    <property type="entry name" value="Phosphoglycerate kinase"/>
    <property type="match status" value="1"/>
</dbReference>
<keyword evidence="5" id="KW-0418">Kinase</keyword>
<evidence type="ECO:0000256" key="5">
    <source>
        <dbReference type="ARBA" id="ARBA00022777"/>
    </source>
</evidence>
<keyword evidence="6" id="KW-0067">ATP-binding</keyword>
<organism evidence="7">
    <name type="scientific">marine sediment metagenome</name>
    <dbReference type="NCBI Taxonomy" id="412755"/>
    <lineage>
        <taxon>unclassified sequences</taxon>
        <taxon>metagenomes</taxon>
        <taxon>ecological metagenomes</taxon>
    </lineage>
</organism>
<dbReference type="PANTHER" id="PTHR11406:SF23">
    <property type="entry name" value="PHOSPHOGLYCERATE KINASE 1, CHLOROPLASTIC-RELATED"/>
    <property type="match status" value="1"/>
</dbReference>
<dbReference type="Gene3D" id="3.40.50.1260">
    <property type="entry name" value="Phosphoglycerate kinase, N-terminal domain"/>
    <property type="match status" value="2"/>
</dbReference>